<feature type="domain" description="GmrSD restriction endonucleases C-terminal" evidence="1">
    <location>
        <begin position="84"/>
        <end position="220"/>
    </location>
</feature>
<dbReference type="AlphaFoldDB" id="A0A6J6E9Y3"/>
<dbReference type="PANTHER" id="PTHR24094:SF15">
    <property type="entry name" value="AMP-DEPENDENT SYNTHETASE_LIGASE DOMAIN-CONTAINING PROTEIN-RELATED"/>
    <property type="match status" value="1"/>
</dbReference>
<proteinExistence type="predicted"/>
<sequence length="229" mass="25270">MSFPLLLKSKLAPIFSGSSLLITFLLIPTIPSSAAPTPTANKSQYEAALTALNKLPVKGRAPKTGYSREKFPHWLDPDRNGCDARNDVLKRDLTMVIFKAGTNNCKVVSGKLLDPFSNKEIIFDLSQSISNIDIDHVVALSNAWQTGAFNFTSLQRSNFANDPLNLIAVDFRLNRQKGDGDAATWLPPHKSYRCTYVARQVSVKAKYKLWVTSPEKSAISNLLTLCIGK</sequence>
<dbReference type="Pfam" id="PF07510">
    <property type="entry name" value="GmrSD_C"/>
    <property type="match status" value="1"/>
</dbReference>
<dbReference type="EMBL" id="CAEZTV010000004">
    <property type="protein sequence ID" value="CAB4573101.1"/>
    <property type="molecule type" value="Genomic_DNA"/>
</dbReference>
<organism evidence="2">
    <name type="scientific">freshwater metagenome</name>
    <dbReference type="NCBI Taxonomy" id="449393"/>
    <lineage>
        <taxon>unclassified sequences</taxon>
        <taxon>metagenomes</taxon>
        <taxon>ecological metagenomes</taxon>
    </lineage>
</organism>
<protein>
    <submittedName>
        <fullName evidence="2">Unannotated protein</fullName>
    </submittedName>
</protein>
<evidence type="ECO:0000259" key="1">
    <source>
        <dbReference type="Pfam" id="PF07510"/>
    </source>
</evidence>
<evidence type="ECO:0000313" key="2">
    <source>
        <dbReference type="EMBL" id="CAB4573101.1"/>
    </source>
</evidence>
<reference evidence="2" key="1">
    <citation type="submission" date="2020-05" db="EMBL/GenBank/DDBJ databases">
        <authorList>
            <person name="Chiriac C."/>
            <person name="Salcher M."/>
            <person name="Ghai R."/>
            <person name="Kavagutti S V."/>
        </authorList>
    </citation>
    <scope>NUCLEOTIDE SEQUENCE</scope>
</reference>
<name>A0A6J6E9Y3_9ZZZZ</name>
<accession>A0A6J6E9Y3</accession>
<dbReference type="PANTHER" id="PTHR24094">
    <property type="entry name" value="SECRETED PROTEIN"/>
    <property type="match status" value="1"/>
</dbReference>
<dbReference type="InterPro" id="IPR011089">
    <property type="entry name" value="GmrSD_C"/>
</dbReference>
<gene>
    <name evidence="2" type="ORF">UFOPK1747_00093</name>
</gene>